<dbReference type="Proteomes" id="UP001589810">
    <property type="component" value="Unassembled WGS sequence"/>
</dbReference>
<keyword evidence="2" id="KW-0812">Transmembrane</keyword>
<reference evidence="4 5" key="1">
    <citation type="submission" date="2024-09" db="EMBL/GenBank/DDBJ databases">
        <authorList>
            <person name="Sun Q."/>
            <person name="Mori K."/>
        </authorList>
    </citation>
    <scope>NUCLEOTIDE SEQUENCE [LARGE SCALE GENOMIC DNA]</scope>
    <source>
        <strain evidence="4 5">TBRC 1432</strain>
    </source>
</reference>
<proteinExistence type="predicted"/>
<dbReference type="EMBL" id="JBHLUD010000009">
    <property type="protein sequence ID" value="MFC0545441.1"/>
    <property type="molecule type" value="Genomic_DNA"/>
</dbReference>
<feature type="compositionally biased region" description="Low complexity" evidence="1">
    <location>
        <begin position="206"/>
        <end position="222"/>
    </location>
</feature>
<sequence length="238" mass="24794">MTAPVGVRGNGKPLYRKRRPWPALVLFAVLVVVAGFVWVKVINATDDVDAAVHCNTPGPLPAGAAPPATPAPKLGTELAHDALDKTAPAPAAQVQVRVYNASETRNQASIVKSAVDQAGFASAGTPANDPIYLAGDMNCRAQIRFGPNGAAGARTLSIVEPCADLIRDDRQDATVDLAVGKKFDEFRVNPSAKQVLQQLATWAKSQPPAQGGQLAQPTGQPPVSSDLIDAARNVHCAG</sequence>
<dbReference type="NCBIfam" id="NF035953">
    <property type="entry name" value="integrity_Cei"/>
    <property type="match status" value="1"/>
</dbReference>
<accession>A0ABV6N069</accession>
<evidence type="ECO:0000313" key="4">
    <source>
        <dbReference type="EMBL" id="MFC0545441.1"/>
    </source>
</evidence>
<gene>
    <name evidence="4" type="primary">cei</name>
    <name evidence="4" type="ORF">ACFFH7_28290</name>
</gene>
<keyword evidence="2" id="KW-1133">Transmembrane helix</keyword>
<feature type="domain" description="LytR/CpsA/Psr regulator C-terminal" evidence="3">
    <location>
        <begin position="93"/>
        <end position="183"/>
    </location>
</feature>
<evidence type="ECO:0000259" key="3">
    <source>
        <dbReference type="Pfam" id="PF13399"/>
    </source>
</evidence>
<comment type="caution">
    <text evidence="4">The sequence shown here is derived from an EMBL/GenBank/DDBJ whole genome shotgun (WGS) entry which is preliminary data.</text>
</comment>
<dbReference type="Pfam" id="PF13399">
    <property type="entry name" value="LytR_C"/>
    <property type="match status" value="1"/>
</dbReference>
<feature type="transmembrane region" description="Helical" evidence="2">
    <location>
        <begin position="21"/>
        <end position="39"/>
    </location>
</feature>
<name>A0ABV6N069_9PSEU</name>
<dbReference type="RefSeq" id="WP_273934553.1">
    <property type="nucleotide sequence ID" value="NZ_CP097263.1"/>
</dbReference>
<evidence type="ECO:0000313" key="5">
    <source>
        <dbReference type="Proteomes" id="UP001589810"/>
    </source>
</evidence>
<feature type="region of interest" description="Disordered" evidence="1">
    <location>
        <begin position="206"/>
        <end position="226"/>
    </location>
</feature>
<protein>
    <submittedName>
        <fullName evidence="4">Envelope integrity protein Cei</fullName>
    </submittedName>
</protein>
<evidence type="ECO:0000256" key="2">
    <source>
        <dbReference type="SAM" id="Phobius"/>
    </source>
</evidence>
<dbReference type="InterPro" id="IPR027381">
    <property type="entry name" value="LytR/CpsA/Psr_C"/>
</dbReference>
<organism evidence="4 5">
    <name type="scientific">Kutzneria chonburiensis</name>
    <dbReference type="NCBI Taxonomy" id="1483604"/>
    <lineage>
        <taxon>Bacteria</taxon>
        <taxon>Bacillati</taxon>
        <taxon>Actinomycetota</taxon>
        <taxon>Actinomycetes</taxon>
        <taxon>Pseudonocardiales</taxon>
        <taxon>Pseudonocardiaceae</taxon>
        <taxon>Kutzneria</taxon>
    </lineage>
</organism>
<evidence type="ECO:0000256" key="1">
    <source>
        <dbReference type="SAM" id="MobiDB-lite"/>
    </source>
</evidence>
<keyword evidence="5" id="KW-1185">Reference proteome</keyword>
<keyword evidence="2" id="KW-0472">Membrane</keyword>